<accession>A0A2P6PJT1</accession>
<reference evidence="1 2" key="1">
    <citation type="journal article" date="2018" name="Nat. Genet.">
        <title>The Rosa genome provides new insights in the design of modern roses.</title>
        <authorList>
            <person name="Bendahmane M."/>
        </authorList>
    </citation>
    <scope>NUCLEOTIDE SEQUENCE [LARGE SCALE GENOMIC DNA]</scope>
    <source>
        <strain evidence="2">cv. Old Blush</strain>
    </source>
</reference>
<protein>
    <submittedName>
        <fullName evidence="1">Uncharacterized protein</fullName>
    </submittedName>
</protein>
<keyword evidence="2" id="KW-1185">Reference proteome</keyword>
<evidence type="ECO:0000313" key="2">
    <source>
        <dbReference type="Proteomes" id="UP000238479"/>
    </source>
</evidence>
<sequence>MSTALVAWKLVHSMCAPKVFQLRMVSGQISLAGRSAAYCCLWRGRIPS</sequence>
<organism evidence="1 2">
    <name type="scientific">Rosa chinensis</name>
    <name type="common">China rose</name>
    <dbReference type="NCBI Taxonomy" id="74649"/>
    <lineage>
        <taxon>Eukaryota</taxon>
        <taxon>Viridiplantae</taxon>
        <taxon>Streptophyta</taxon>
        <taxon>Embryophyta</taxon>
        <taxon>Tracheophyta</taxon>
        <taxon>Spermatophyta</taxon>
        <taxon>Magnoliopsida</taxon>
        <taxon>eudicotyledons</taxon>
        <taxon>Gunneridae</taxon>
        <taxon>Pentapetalae</taxon>
        <taxon>rosids</taxon>
        <taxon>fabids</taxon>
        <taxon>Rosales</taxon>
        <taxon>Rosaceae</taxon>
        <taxon>Rosoideae</taxon>
        <taxon>Rosoideae incertae sedis</taxon>
        <taxon>Rosa</taxon>
    </lineage>
</organism>
<gene>
    <name evidence="1" type="ORF">RchiOBHm_Chr6g0247581</name>
</gene>
<name>A0A2P6PJT1_ROSCH</name>
<dbReference type="Gramene" id="PRQ22192">
    <property type="protein sequence ID" value="PRQ22192"/>
    <property type="gene ID" value="RchiOBHm_Chr6g0247581"/>
</dbReference>
<dbReference type="EMBL" id="PDCK01000044">
    <property type="protein sequence ID" value="PRQ22192.1"/>
    <property type="molecule type" value="Genomic_DNA"/>
</dbReference>
<comment type="caution">
    <text evidence="1">The sequence shown here is derived from an EMBL/GenBank/DDBJ whole genome shotgun (WGS) entry which is preliminary data.</text>
</comment>
<dbReference type="Proteomes" id="UP000238479">
    <property type="component" value="Chromosome 6"/>
</dbReference>
<evidence type="ECO:0000313" key="1">
    <source>
        <dbReference type="EMBL" id="PRQ22192.1"/>
    </source>
</evidence>
<proteinExistence type="predicted"/>
<dbReference type="AlphaFoldDB" id="A0A2P6PJT1"/>